<dbReference type="AlphaFoldDB" id="A0A949K897"/>
<organism evidence="6 7">
    <name type="scientific">Diplocloster agilis</name>
    <dbReference type="NCBI Taxonomy" id="2850323"/>
    <lineage>
        <taxon>Bacteria</taxon>
        <taxon>Bacillati</taxon>
        <taxon>Bacillota</taxon>
        <taxon>Clostridia</taxon>
        <taxon>Lachnospirales</taxon>
        <taxon>Lachnospiraceae</taxon>
        <taxon>Diplocloster</taxon>
    </lineage>
</organism>
<evidence type="ECO:0000313" key="6">
    <source>
        <dbReference type="EMBL" id="MBU9738022.1"/>
    </source>
</evidence>
<dbReference type="SUPFAM" id="SSF53822">
    <property type="entry name" value="Periplasmic binding protein-like I"/>
    <property type="match status" value="1"/>
</dbReference>
<dbReference type="EMBL" id="JAHQCW010000028">
    <property type="protein sequence ID" value="MBU9738022.1"/>
    <property type="molecule type" value="Genomic_DNA"/>
</dbReference>
<dbReference type="InterPro" id="IPR000843">
    <property type="entry name" value="HTH_LacI"/>
</dbReference>
<proteinExistence type="predicted"/>
<name>A0A949K897_9FIRM</name>
<dbReference type="RefSeq" id="WP_158344458.1">
    <property type="nucleotide sequence ID" value="NZ_JAHQCW010000028.1"/>
</dbReference>
<dbReference type="PANTHER" id="PTHR30146">
    <property type="entry name" value="LACI-RELATED TRANSCRIPTIONAL REPRESSOR"/>
    <property type="match status" value="1"/>
</dbReference>
<dbReference type="Pfam" id="PF13377">
    <property type="entry name" value="Peripla_BP_3"/>
    <property type="match status" value="1"/>
</dbReference>
<evidence type="ECO:0000259" key="5">
    <source>
        <dbReference type="PROSITE" id="PS50943"/>
    </source>
</evidence>
<dbReference type="PROSITE" id="PS50932">
    <property type="entry name" value="HTH_LACI_2"/>
    <property type="match status" value="1"/>
</dbReference>
<dbReference type="SMART" id="SM00530">
    <property type="entry name" value="HTH_XRE"/>
    <property type="match status" value="1"/>
</dbReference>
<dbReference type="GO" id="GO:0003700">
    <property type="term" value="F:DNA-binding transcription factor activity"/>
    <property type="evidence" value="ECO:0007669"/>
    <property type="project" value="TreeGrafter"/>
</dbReference>
<evidence type="ECO:0000256" key="1">
    <source>
        <dbReference type="ARBA" id="ARBA00023015"/>
    </source>
</evidence>
<dbReference type="Gene3D" id="1.10.260.40">
    <property type="entry name" value="lambda repressor-like DNA-binding domains"/>
    <property type="match status" value="1"/>
</dbReference>
<feature type="domain" description="HTH cro/C1-type" evidence="5">
    <location>
        <begin position="30"/>
        <end position="73"/>
    </location>
</feature>
<dbReference type="PRINTS" id="PR00036">
    <property type="entry name" value="HTHLACI"/>
</dbReference>
<evidence type="ECO:0000259" key="4">
    <source>
        <dbReference type="PROSITE" id="PS50932"/>
    </source>
</evidence>
<reference evidence="6" key="1">
    <citation type="submission" date="2021-06" db="EMBL/GenBank/DDBJ databases">
        <title>Description of novel taxa of the family Lachnospiraceae.</title>
        <authorList>
            <person name="Chaplin A.V."/>
            <person name="Sokolova S.R."/>
            <person name="Pikina A.P."/>
            <person name="Korzhanova M."/>
            <person name="Belova V."/>
            <person name="Korostin D."/>
            <person name="Efimov B.A."/>
        </authorList>
    </citation>
    <scope>NUCLEOTIDE SEQUENCE</scope>
    <source>
        <strain evidence="6">ASD5720</strain>
    </source>
</reference>
<dbReference type="SMART" id="SM00354">
    <property type="entry name" value="HTH_LACI"/>
    <property type="match status" value="1"/>
</dbReference>
<evidence type="ECO:0000313" key="7">
    <source>
        <dbReference type="Proteomes" id="UP000712157"/>
    </source>
</evidence>
<dbReference type="PROSITE" id="PS00356">
    <property type="entry name" value="HTH_LACI_1"/>
    <property type="match status" value="1"/>
</dbReference>
<dbReference type="InterPro" id="IPR001387">
    <property type="entry name" value="Cro/C1-type_HTH"/>
</dbReference>
<dbReference type="Pfam" id="PF00356">
    <property type="entry name" value="LacI"/>
    <property type="match status" value="1"/>
</dbReference>
<dbReference type="InterPro" id="IPR028082">
    <property type="entry name" value="Peripla_BP_I"/>
</dbReference>
<dbReference type="SUPFAM" id="SSF47413">
    <property type="entry name" value="lambda repressor-like DNA-binding domains"/>
    <property type="match status" value="1"/>
</dbReference>
<keyword evidence="2" id="KW-0238">DNA-binding</keyword>
<keyword evidence="1" id="KW-0805">Transcription regulation</keyword>
<keyword evidence="3" id="KW-0804">Transcription</keyword>
<comment type="caution">
    <text evidence="6">The sequence shown here is derived from an EMBL/GenBank/DDBJ whole genome shotgun (WGS) entry which is preliminary data.</text>
</comment>
<dbReference type="PANTHER" id="PTHR30146:SF109">
    <property type="entry name" value="HTH-TYPE TRANSCRIPTIONAL REGULATOR GALS"/>
    <property type="match status" value="1"/>
</dbReference>
<dbReference type="Gene3D" id="3.40.50.2300">
    <property type="match status" value="2"/>
</dbReference>
<sequence>MKKRLVKRLTKHRVYTILKLRKGTKIMMGSLKDVAKLAGVSVSTVSYVINGKKTVRPETYKKIMDAIKEVDYHPNIAARSLKINKTKSIGIVVADFTNIFYIDVLTGIESELAKEGYSAIVSNSRNDPKIEEENLREIVNRNVDGIILLGTDGDRYKQIEALSIPVISVDRVDQDYGFTVSIDNVMGGYIGANFLLQKGCKNLAFIGFDRKISVRDRLQGCRQAMKEYGLSVDKDLIYLETEISPKGGYEATLRLFSYRGGKICDGIFANSDYMAFGVIRALADLGYRVPEDVAIVGFDDITLASYCIPALTTIAQPRNQMGVEATKMLMKILNKEEVEPHVVLEPKLVMRESV</sequence>
<evidence type="ECO:0000256" key="3">
    <source>
        <dbReference type="ARBA" id="ARBA00023163"/>
    </source>
</evidence>
<dbReference type="CDD" id="cd01392">
    <property type="entry name" value="HTH_LacI"/>
    <property type="match status" value="1"/>
</dbReference>
<protein>
    <submittedName>
        <fullName evidence="6">LacI family transcriptional regulator</fullName>
    </submittedName>
</protein>
<dbReference type="CDD" id="cd06267">
    <property type="entry name" value="PBP1_LacI_sugar_binding-like"/>
    <property type="match status" value="1"/>
</dbReference>
<accession>A0A949K897</accession>
<dbReference type="Proteomes" id="UP000712157">
    <property type="component" value="Unassembled WGS sequence"/>
</dbReference>
<feature type="domain" description="HTH lacI-type" evidence="4">
    <location>
        <begin position="30"/>
        <end position="83"/>
    </location>
</feature>
<dbReference type="InterPro" id="IPR046335">
    <property type="entry name" value="LacI/GalR-like_sensor"/>
</dbReference>
<evidence type="ECO:0000256" key="2">
    <source>
        <dbReference type="ARBA" id="ARBA00023125"/>
    </source>
</evidence>
<dbReference type="PROSITE" id="PS50943">
    <property type="entry name" value="HTH_CROC1"/>
    <property type="match status" value="1"/>
</dbReference>
<dbReference type="InterPro" id="IPR010982">
    <property type="entry name" value="Lambda_DNA-bd_dom_sf"/>
</dbReference>
<keyword evidence="7" id="KW-1185">Reference proteome</keyword>
<gene>
    <name evidence="6" type="ORF">KTH89_15870</name>
</gene>
<dbReference type="GO" id="GO:0000976">
    <property type="term" value="F:transcription cis-regulatory region binding"/>
    <property type="evidence" value="ECO:0007669"/>
    <property type="project" value="TreeGrafter"/>
</dbReference>